<protein>
    <submittedName>
        <fullName evidence="1">Uncharacterized protein</fullName>
    </submittedName>
</protein>
<gene>
    <name evidence="1" type="ORF">MQP27_19925</name>
</gene>
<keyword evidence="2" id="KW-1185">Reference proteome</keyword>
<comment type="caution">
    <text evidence="1">The sequence shown here is derived from an EMBL/GenBank/DDBJ whole genome shotgun (WGS) entry which is preliminary data.</text>
</comment>
<evidence type="ECO:0000313" key="2">
    <source>
        <dbReference type="Proteomes" id="UP001165269"/>
    </source>
</evidence>
<sequence>MDPQLPQVSHLTSRRLAKSLLDDVRPLPRLEQWDELLHLHRKESP</sequence>
<organism evidence="1 2">
    <name type="scientific">Streptomyces cylindrosporus</name>
    <dbReference type="NCBI Taxonomy" id="2927583"/>
    <lineage>
        <taxon>Bacteria</taxon>
        <taxon>Bacillati</taxon>
        <taxon>Actinomycetota</taxon>
        <taxon>Actinomycetes</taxon>
        <taxon>Kitasatosporales</taxon>
        <taxon>Streptomycetaceae</taxon>
        <taxon>Streptomyces</taxon>
    </lineage>
</organism>
<reference evidence="1" key="1">
    <citation type="submission" date="2022-03" db="EMBL/GenBank/DDBJ databases">
        <title>Streptomyces 7R015 and 7R016 isolated from Barleria lupulina in Thailand.</title>
        <authorList>
            <person name="Kanchanasin P."/>
            <person name="Phongsopitanun W."/>
            <person name="Tanasupawat S."/>
        </authorList>
    </citation>
    <scope>NUCLEOTIDE SEQUENCE</scope>
    <source>
        <strain evidence="1">7R015</strain>
    </source>
</reference>
<accession>A0ABS9Y836</accession>
<dbReference type="EMBL" id="JALDAY010000006">
    <property type="protein sequence ID" value="MCI3273377.1"/>
    <property type="molecule type" value="Genomic_DNA"/>
</dbReference>
<name>A0ABS9Y836_9ACTN</name>
<dbReference type="Proteomes" id="UP001165269">
    <property type="component" value="Unassembled WGS sequence"/>
</dbReference>
<evidence type="ECO:0000313" key="1">
    <source>
        <dbReference type="EMBL" id="MCI3273377.1"/>
    </source>
</evidence>
<dbReference type="RefSeq" id="WP_242766590.1">
    <property type="nucleotide sequence ID" value="NZ_JALDAY010000006.1"/>
</dbReference>
<proteinExistence type="predicted"/>